<evidence type="ECO:0000259" key="1">
    <source>
        <dbReference type="Pfam" id="PF07705"/>
    </source>
</evidence>
<name>A0A3B0XUK0_9ZZZZ</name>
<organism evidence="2">
    <name type="scientific">hydrothermal vent metagenome</name>
    <dbReference type="NCBI Taxonomy" id="652676"/>
    <lineage>
        <taxon>unclassified sequences</taxon>
        <taxon>metagenomes</taxon>
        <taxon>ecological metagenomes</taxon>
    </lineage>
</organism>
<sequence length="294" mass="32267">MKPLNLPVLVTSLAAILCVSHSWSAPPKIPINKLNVTLKLPKPDLVFGKIQLKLTNKCQRFKPAIVATVRVRNIGKVASPAKMNVGMVNAKDMHPVGWGNGKGFKSIRAGHYIIVTFPIFYLVANPGHIPGTHTFKFRLNSAKWIKESNYNNNSHHTSITIPRGYCKPRLGLTFKKPDLIPILFKPMTGKVAVRNIGAANAGKSLLLIKCSAAQAGGCAENTAMSPYINPAYPNYVVVKIPALAPGQVYSHILKFWKSLKWKKGKYRFIAKADGSNIIAESNEGNNTTFSWLAK</sequence>
<dbReference type="InterPro" id="IPR011635">
    <property type="entry name" value="CARDB"/>
</dbReference>
<dbReference type="InterPro" id="IPR013783">
    <property type="entry name" value="Ig-like_fold"/>
</dbReference>
<accession>A0A3B0XUK0</accession>
<gene>
    <name evidence="2" type="ORF">MNBD_GAMMA12-2138</name>
</gene>
<reference evidence="2" key="1">
    <citation type="submission" date="2018-06" db="EMBL/GenBank/DDBJ databases">
        <authorList>
            <person name="Zhirakovskaya E."/>
        </authorList>
    </citation>
    <scope>NUCLEOTIDE SEQUENCE</scope>
</reference>
<dbReference type="Pfam" id="PF07705">
    <property type="entry name" value="CARDB"/>
    <property type="match status" value="1"/>
</dbReference>
<dbReference type="AlphaFoldDB" id="A0A3B0XUK0"/>
<evidence type="ECO:0000313" key="2">
    <source>
        <dbReference type="EMBL" id="VAW71211.1"/>
    </source>
</evidence>
<protein>
    <recommendedName>
        <fullName evidence="1">CARDB domain-containing protein</fullName>
    </recommendedName>
</protein>
<dbReference type="Gene3D" id="2.60.40.10">
    <property type="entry name" value="Immunoglobulins"/>
    <property type="match status" value="2"/>
</dbReference>
<proteinExistence type="predicted"/>
<feature type="domain" description="CARDB" evidence="1">
    <location>
        <begin position="218"/>
        <end position="288"/>
    </location>
</feature>
<dbReference type="EMBL" id="UOFL01000013">
    <property type="protein sequence ID" value="VAW71211.1"/>
    <property type="molecule type" value="Genomic_DNA"/>
</dbReference>